<dbReference type="EMBL" id="CP078045">
    <property type="protein sequence ID" value="QXR07567.1"/>
    <property type="molecule type" value="Genomic_DNA"/>
</dbReference>
<organism evidence="1 2">
    <name type="scientific">Acinetobacter lwoffii</name>
    <dbReference type="NCBI Taxonomy" id="28090"/>
    <lineage>
        <taxon>Bacteria</taxon>
        <taxon>Pseudomonadati</taxon>
        <taxon>Pseudomonadota</taxon>
        <taxon>Gammaproteobacteria</taxon>
        <taxon>Moraxellales</taxon>
        <taxon>Moraxellaceae</taxon>
        <taxon>Acinetobacter</taxon>
    </lineage>
</organism>
<dbReference type="Gene3D" id="3.30.370.20">
    <property type="match status" value="1"/>
</dbReference>
<proteinExistence type="predicted"/>
<dbReference type="Pfam" id="PF07922">
    <property type="entry name" value="Glyco_transf_52"/>
    <property type="match status" value="1"/>
</dbReference>
<dbReference type="Proteomes" id="UP000293391">
    <property type="component" value="Chromosome"/>
</dbReference>
<sequence length="307" mass="36548">MLIAEKIIDLYPDDNYHLLVMYYDDNEKYNYYYKKLSSKCLVSFRLIMEKESKIYRLYYFFQLVNLLKNKFDSLYYNIYFASVDSFFIHYICSSINYKDIITFDDGVANIYKKGLYYKNRDYSLLLRYLRIFLGIRYNLKEIVSISEKHYTIFNGVENICKNSVFLPLFISDKERDKESKEFSIFLGQPYSEYNIGKNININAILSKIGVINYFPHPRERNLPEAINIINSNLIIEDYVITLLNQGYNVKVYSFLSTALLNLNSIDNVSAFLIYDKQLYEKYTDLYEFFFNSNIETLDLEGEAYCNG</sequence>
<protein>
    <submittedName>
        <fullName evidence="1">Glycosyltransferase family 52 protein</fullName>
    </submittedName>
</protein>
<evidence type="ECO:0000313" key="2">
    <source>
        <dbReference type="Proteomes" id="UP000293391"/>
    </source>
</evidence>
<dbReference type="AlphaFoldDB" id="A0AAJ4P427"/>
<reference evidence="1" key="2">
    <citation type="journal article" date="2019" name="Nat. Commun.">
        <title>Spatiotemporal dynamics of multidrug resistant bacteria on intensive care unit surfaces.</title>
        <authorList>
            <person name="D'Souza A.W."/>
            <person name="Potter R.F."/>
            <person name="Wallace M."/>
            <person name="Shupe A."/>
            <person name="Patel S."/>
            <person name="Sun X."/>
            <person name="Gul D."/>
            <person name="Kwon J.H."/>
            <person name="Andleeb S."/>
            <person name="Burnham C.D."/>
            <person name="Dantas G."/>
        </authorList>
    </citation>
    <scope>NUCLEOTIDE SEQUENCE</scope>
    <source>
        <strain evidence="1">AL_065</strain>
    </source>
</reference>
<name>A0AAJ4P427_ACILW</name>
<gene>
    <name evidence="1" type="ORF">EVX74_000470</name>
</gene>
<reference evidence="1" key="3">
    <citation type="submission" date="2021-06" db="EMBL/GenBank/DDBJ databases">
        <authorList>
            <person name="Diorio-Toth L."/>
        </authorList>
    </citation>
    <scope>NUCLEOTIDE SEQUENCE</scope>
    <source>
        <strain evidence="1">AL_065</strain>
    </source>
</reference>
<reference evidence="1" key="1">
    <citation type="submission" date="2018-10" db="EMBL/GenBank/DDBJ databases">
        <authorList>
            <person name="D'Souza A.W."/>
            <person name="Potter R.F."/>
            <person name="Wallace M."/>
            <person name="Shupe A."/>
            <person name="Patel S."/>
            <person name="Sun S."/>
            <person name="Gul D."/>
            <person name="Kwon J.H."/>
            <person name="Andleeb S."/>
            <person name="Burnham C.-A.D."/>
            <person name="Dantas G."/>
        </authorList>
    </citation>
    <scope>NUCLEOTIDE SEQUENCE</scope>
    <source>
        <strain evidence="1">AL_065</strain>
    </source>
</reference>
<accession>A0AAJ4P427</accession>
<dbReference type="RefSeq" id="WP_337971632.1">
    <property type="nucleotide sequence ID" value="NZ_CP078045.1"/>
</dbReference>
<evidence type="ECO:0000313" key="1">
    <source>
        <dbReference type="EMBL" id="QXR07567.1"/>
    </source>
</evidence>
<dbReference type="InterPro" id="IPR012477">
    <property type="entry name" value="Glyco_transf_52"/>
</dbReference>